<evidence type="ECO:0000313" key="1">
    <source>
        <dbReference type="EMBL" id="WXX24816.1"/>
    </source>
</evidence>
<dbReference type="AlphaFoldDB" id="A0AAU6PWG0"/>
<name>A0AAU6PWG0_9GAMM</name>
<keyword evidence="2" id="KW-1185">Reference proteome</keyword>
<sequence>MLDLVSELIDHDFTAGNDFRETAFNLVSNAAQKTGSAVDNTVSKNLLEEYARIYGRVKAHKALIKAVYRVKIENIFGHKGDIPWFKDQTLSYLATNAELSLGSNESESYQAGSYQANYLTQQTSSEMDITFIETAKGDISKSYKACRRLAFNNDGTMNETKNYAFKLTVALLNPNDPRRIAVQESWIVGVKSASIELSASSRSELVEIPVTFEKLRPLSFSS</sequence>
<evidence type="ECO:0000313" key="2">
    <source>
        <dbReference type="Proteomes" id="UP000829560"/>
    </source>
</evidence>
<reference evidence="1" key="1">
    <citation type="submission" date="2024-03" db="EMBL/GenBank/DDBJ databases">
        <title>Psychrobacter raelis sp. nov. isolated from a dog with peritonitis.</title>
        <authorList>
            <person name="Schiavone A."/>
            <person name="Manzulli V."/>
            <person name="Camarda A."/>
            <person name="Cafiero M.A."/>
            <person name="Vasco I."/>
            <person name="Marino L."/>
            <person name="Pennuzzi G."/>
            <person name="Serrecchia L."/>
            <person name="Galante D."/>
            <person name="Pugliese N."/>
        </authorList>
    </citation>
    <scope>NUCLEOTIDE SEQUENCE</scope>
    <source>
        <strain evidence="1">PraFG1</strain>
    </source>
</reference>
<accession>A0AAU6PWG0</accession>
<dbReference type="RefSeq" id="WP_338412799.1">
    <property type="nucleotide sequence ID" value="NZ_CP093310.2"/>
</dbReference>
<protein>
    <submittedName>
        <fullName evidence="1">Uncharacterized protein</fullName>
    </submittedName>
</protein>
<proteinExistence type="predicted"/>
<gene>
    <name evidence="1" type="ORF">MN210_18415</name>
</gene>
<dbReference type="EMBL" id="CP093310">
    <property type="protein sequence ID" value="WXX24816.1"/>
    <property type="molecule type" value="Genomic_DNA"/>
</dbReference>
<organism evidence="1 2">
    <name type="scientific">Psychrobacter raelei</name>
    <dbReference type="NCBI Taxonomy" id="2565531"/>
    <lineage>
        <taxon>Bacteria</taxon>
        <taxon>Pseudomonadati</taxon>
        <taxon>Pseudomonadota</taxon>
        <taxon>Gammaproteobacteria</taxon>
        <taxon>Moraxellales</taxon>
        <taxon>Moraxellaceae</taxon>
        <taxon>Psychrobacter</taxon>
    </lineage>
</organism>
<dbReference type="Proteomes" id="UP000829560">
    <property type="component" value="Chromosome"/>
</dbReference>
<dbReference type="KEGG" id="prae:MN210_18415"/>